<reference evidence="1 2" key="1">
    <citation type="submission" date="2020-06" db="EMBL/GenBank/DDBJ databases">
        <authorList>
            <person name="Li R."/>
            <person name="Bekaert M."/>
        </authorList>
    </citation>
    <scope>NUCLEOTIDE SEQUENCE [LARGE SCALE GENOMIC DNA]</scope>
    <source>
        <strain evidence="2">wild</strain>
    </source>
</reference>
<name>A0A6J8BL07_MYTCO</name>
<accession>A0A6J8BL07</accession>
<dbReference type="AlphaFoldDB" id="A0A6J8BL07"/>
<evidence type="ECO:0000313" key="2">
    <source>
        <dbReference type="Proteomes" id="UP000507470"/>
    </source>
</evidence>
<keyword evidence="2" id="KW-1185">Reference proteome</keyword>
<organism evidence="1 2">
    <name type="scientific">Mytilus coruscus</name>
    <name type="common">Sea mussel</name>
    <dbReference type="NCBI Taxonomy" id="42192"/>
    <lineage>
        <taxon>Eukaryota</taxon>
        <taxon>Metazoa</taxon>
        <taxon>Spiralia</taxon>
        <taxon>Lophotrochozoa</taxon>
        <taxon>Mollusca</taxon>
        <taxon>Bivalvia</taxon>
        <taxon>Autobranchia</taxon>
        <taxon>Pteriomorphia</taxon>
        <taxon>Mytilida</taxon>
        <taxon>Mytiloidea</taxon>
        <taxon>Mytilidae</taxon>
        <taxon>Mytilinae</taxon>
        <taxon>Mytilus</taxon>
    </lineage>
</organism>
<dbReference type="EMBL" id="CACVKT020003520">
    <property type="protein sequence ID" value="CAC5384332.1"/>
    <property type="molecule type" value="Genomic_DNA"/>
</dbReference>
<evidence type="ECO:0000313" key="1">
    <source>
        <dbReference type="EMBL" id="CAC5384332.1"/>
    </source>
</evidence>
<sequence length="158" mass="17446">MTVNKEQISCAVLNTQGVRCCRIAVSETTVIPPGVEQIIPGKVIDIGYAPERSMLVASDKIVEKHQLLLAKTVVNASADVVPIPELNATDKSVKVYEKTIDKPCKDVTILNELACSQDWPKEDIPEHLPSSTQTVLVTWYTGFKSLNHQNQELFITTD</sequence>
<protein>
    <submittedName>
        <fullName evidence="1">Uncharacterized protein</fullName>
    </submittedName>
</protein>
<gene>
    <name evidence="1" type="ORF">MCOR_19990</name>
</gene>
<dbReference type="Proteomes" id="UP000507470">
    <property type="component" value="Unassembled WGS sequence"/>
</dbReference>
<dbReference type="OrthoDB" id="6091153at2759"/>
<proteinExistence type="predicted"/>